<gene>
    <name evidence="2" type="ORF">GCM10023224_19350</name>
</gene>
<dbReference type="Pfam" id="PF00903">
    <property type="entry name" value="Glyoxalase"/>
    <property type="match status" value="1"/>
</dbReference>
<feature type="domain" description="VOC" evidence="1">
    <location>
        <begin position="1"/>
        <end position="124"/>
    </location>
</feature>
<dbReference type="PANTHER" id="PTHR36503">
    <property type="entry name" value="BLR2520 PROTEIN"/>
    <property type="match status" value="1"/>
</dbReference>
<dbReference type="PANTHER" id="PTHR36503:SF2">
    <property type="entry name" value="BLR2408 PROTEIN"/>
    <property type="match status" value="1"/>
</dbReference>
<dbReference type="EMBL" id="BAABIK010000008">
    <property type="protein sequence ID" value="GAA4938242.1"/>
    <property type="molecule type" value="Genomic_DNA"/>
</dbReference>
<dbReference type="PROSITE" id="PS51819">
    <property type="entry name" value="VOC"/>
    <property type="match status" value="1"/>
</dbReference>
<comment type="caution">
    <text evidence="2">The sequence shown here is derived from an EMBL/GenBank/DDBJ whole genome shotgun (WGS) entry which is preliminary data.</text>
</comment>
<evidence type="ECO:0000313" key="2">
    <source>
        <dbReference type="EMBL" id="GAA4938242.1"/>
    </source>
</evidence>
<dbReference type="InterPro" id="IPR004360">
    <property type="entry name" value="Glyas_Fos-R_dOase_dom"/>
</dbReference>
<dbReference type="InterPro" id="IPR029068">
    <property type="entry name" value="Glyas_Bleomycin-R_OHBP_Dase"/>
</dbReference>
<dbReference type="InterPro" id="IPR037523">
    <property type="entry name" value="VOC_core"/>
</dbReference>
<reference evidence="3" key="1">
    <citation type="journal article" date="2019" name="Int. J. Syst. Evol. Microbiol.">
        <title>The Global Catalogue of Microorganisms (GCM) 10K type strain sequencing project: providing services to taxonomists for standard genome sequencing and annotation.</title>
        <authorList>
            <consortium name="The Broad Institute Genomics Platform"/>
            <consortium name="The Broad Institute Genome Sequencing Center for Infectious Disease"/>
            <person name="Wu L."/>
            <person name="Ma J."/>
        </authorList>
    </citation>
    <scope>NUCLEOTIDE SEQUENCE [LARGE SCALE GENOMIC DNA]</scope>
    <source>
        <strain evidence="3">JCM 18123</strain>
    </source>
</reference>
<sequence>MMFVNLPVADLKTSVDFFTALGFEFDPKFTDENATAITVGENAVVMLLVKGFFQGFTKKEITDARASTETIIAVSADSREDVDDLVDKALASGGSASNEPMEGPGMYGRSFQDPDGHLWEVVYMDIEAMDGLRDDG</sequence>
<proteinExistence type="predicted"/>
<dbReference type="SUPFAM" id="SSF54593">
    <property type="entry name" value="Glyoxalase/Bleomycin resistance protein/Dihydroxybiphenyl dioxygenase"/>
    <property type="match status" value="1"/>
</dbReference>
<organism evidence="2 3">
    <name type="scientific">Streptomonospora halophila</name>
    <dbReference type="NCBI Taxonomy" id="427369"/>
    <lineage>
        <taxon>Bacteria</taxon>
        <taxon>Bacillati</taxon>
        <taxon>Actinomycetota</taxon>
        <taxon>Actinomycetes</taxon>
        <taxon>Streptosporangiales</taxon>
        <taxon>Nocardiopsidaceae</taxon>
        <taxon>Streptomonospora</taxon>
    </lineage>
</organism>
<accession>A0ABP9GD63</accession>
<dbReference type="Gene3D" id="3.10.180.10">
    <property type="entry name" value="2,3-Dihydroxybiphenyl 1,2-Dioxygenase, domain 1"/>
    <property type="match status" value="1"/>
</dbReference>
<dbReference type="Proteomes" id="UP001499993">
    <property type="component" value="Unassembled WGS sequence"/>
</dbReference>
<keyword evidence="3" id="KW-1185">Reference proteome</keyword>
<protein>
    <submittedName>
        <fullName evidence="2">VOC family protein</fullName>
    </submittedName>
</protein>
<name>A0ABP9GD63_9ACTN</name>
<evidence type="ECO:0000259" key="1">
    <source>
        <dbReference type="PROSITE" id="PS51819"/>
    </source>
</evidence>
<evidence type="ECO:0000313" key="3">
    <source>
        <dbReference type="Proteomes" id="UP001499993"/>
    </source>
</evidence>